<keyword evidence="5" id="KW-0029">Amino-acid transport</keyword>
<keyword evidence="7" id="KW-0496">Mitochondrion</keyword>
<evidence type="ECO:0000256" key="8">
    <source>
        <dbReference type="ARBA" id="ARBA00023136"/>
    </source>
</evidence>
<name>C1C165_CALCM</name>
<dbReference type="PANTHER" id="PTHR11153">
    <property type="entry name" value="SIDEROFLEXIN"/>
    <property type="match status" value="1"/>
</dbReference>
<keyword evidence="3" id="KW-0813">Transport</keyword>
<dbReference type="InterPro" id="IPR004686">
    <property type="entry name" value="Mtc"/>
</dbReference>
<dbReference type="PANTHER" id="PTHR11153:SF8">
    <property type="entry name" value="SIDEROFLEXIN-1"/>
    <property type="match status" value="1"/>
</dbReference>
<dbReference type="GO" id="GO:0005743">
    <property type="term" value="C:mitochondrial inner membrane"/>
    <property type="evidence" value="ECO:0007669"/>
    <property type="project" value="TreeGrafter"/>
</dbReference>
<comment type="similarity">
    <text evidence="2">Belongs to the sideroflexin family.</text>
</comment>
<keyword evidence="4" id="KW-0812">Transmembrane</keyword>
<evidence type="ECO:0000256" key="3">
    <source>
        <dbReference type="ARBA" id="ARBA00022448"/>
    </source>
</evidence>
<keyword evidence="6" id="KW-1133">Transmembrane helix</keyword>
<sequence>MAERINIDVPRWDQSTYVGRAKHFLLTTNPMNLFCTPQQLEWSKDVVTKYRNKDPSVSNLSEDELWKAKNMYDSSLHPDTSEKMMLIGRMSAQVPMNMTITGLMMTFYKTPAQTIFWQWTNQSFNAIVNYTNRSQGQI</sequence>
<keyword evidence="8" id="KW-0472">Membrane</keyword>
<dbReference type="AlphaFoldDB" id="C1C165"/>
<evidence type="ECO:0000256" key="2">
    <source>
        <dbReference type="ARBA" id="ARBA00005974"/>
    </source>
</evidence>
<evidence type="ECO:0000256" key="5">
    <source>
        <dbReference type="ARBA" id="ARBA00022970"/>
    </source>
</evidence>
<evidence type="ECO:0000256" key="7">
    <source>
        <dbReference type="ARBA" id="ARBA00023128"/>
    </source>
</evidence>
<reference evidence="9" key="1">
    <citation type="submission" date="2009-03" db="EMBL/GenBank/DDBJ databases">
        <title>Caligus clemensi ESTs and full-length cDNAs.</title>
        <authorList>
            <person name="Yasuike M."/>
            <person name="von Schalburg K."/>
            <person name="Cooper G."/>
            <person name="Leong J."/>
            <person name="Jones S.R.M."/>
            <person name="Koop B.F."/>
        </authorList>
    </citation>
    <scope>NUCLEOTIDE SEQUENCE</scope>
    <source>
        <tissue evidence="9">Whole</tissue>
    </source>
</reference>
<protein>
    <submittedName>
        <fullName evidence="9">Sideroflexin-1</fullName>
    </submittedName>
</protein>
<dbReference type="Pfam" id="PF03820">
    <property type="entry name" value="SFXNs"/>
    <property type="match status" value="1"/>
</dbReference>
<gene>
    <name evidence="9" type="primary">SFXN1</name>
</gene>
<evidence type="ECO:0000256" key="4">
    <source>
        <dbReference type="ARBA" id="ARBA00022692"/>
    </source>
</evidence>
<proteinExistence type="evidence at transcript level"/>
<dbReference type="GO" id="GO:0015075">
    <property type="term" value="F:monoatomic ion transmembrane transporter activity"/>
    <property type="evidence" value="ECO:0007669"/>
    <property type="project" value="InterPro"/>
</dbReference>
<accession>C1C165</accession>
<evidence type="ECO:0000313" key="9">
    <source>
        <dbReference type="EMBL" id="ACO15018.1"/>
    </source>
</evidence>
<comment type="subcellular location">
    <subcellularLocation>
        <location evidence="1">Mitochondrion membrane</location>
        <topology evidence="1">Multi-pass membrane protein</topology>
    </subcellularLocation>
</comment>
<organism evidence="9">
    <name type="scientific">Caligus clemensi</name>
    <name type="common">Sea louse</name>
    <dbReference type="NCBI Taxonomy" id="344056"/>
    <lineage>
        <taxon>Eukaryota</taxon>
        <taxon>Metazoa</taxon>
        <taxon>Ecdysozoa</taxon>
        <taxon>Arthropoda</taxon>
        <taxon>Crustacea</taxon>
        <taxon>Multicrustacea</taxon>
        <taxon>Hexanauplia</taxon>
        <taxon>Copepoda</taxon>
        <taxon>Siphonostomatoida</taxon>
        <taxon>Caligidae</taxon>
        <taxon>Caligus</taxon>
    </lineage>
</organism>
<evidence type="ECO:0000256" key="6">
    <source>
        <dbReference type="ARBA" id="ARBA00022989"/>
    </source>
</evidence>
<evidence type="ECO:0000256" key="1">
    <source>
        <dbReference type="ARBA" id="ARBA00004225"/>
    </source>
</evidence>
<dbReference type="EMBL" id="BT080594">
    <property type="protein sequence ID" value="ACO15018.1"/>
    <property type="molecule type" value="mRNA"/>
</dbReference>
<dbReference type="GO" id="GO:0140300">
    <property type="term" value="P:serine import into mitochondrion"/>
    <property type="evidence" value="ECO:0007669"/>
    <property type="project" value="TreeGrafter"/>
</dbReference>